<name>A0A6G1KGJ0_9PLEO</name>
<evidence type="ECO:0000256" key="1">
    <source>
        <dbReference type="SAM" id="MobiDB-lite"/>
    </source>
</evidence>
<accession>A0A6G1KGJ0</accession>
<evidence type="ECO:0000313" key="3">
    <source>
        <dbReference type="EMBL" id="KAF2711948.1"/>
    </source>
</evidence>
<dbReference type="PANTHER" id="PTHR30383:SF31">
    <property type="entry name" value="SGNH HYDROLASE-TYPE ESTERASE DOMAIN-CONTAINING PROTEIN-RELATED"/>
    <property type="match status" value="1"/>
</dbReference>
<protein>
    <submittedName>
        <fullName evidence="3">Carbohydrate esterase family 3 protein</fullName>
    </submittedName>
</protein>
<dbReference type="SUPFAM" id="SSF52266">
    <property type="entry name" value="SGNH hydrolase"/>
    <property type="match status" value="1"/>
</dbReference>
<gene>
    <name evidence="3" type="ORF">K504DRAFT_488484</name>
</gene>
<organism evidence="3 4">
    <name type="scientific">Pleomassaria siparia CBS 279.74</name>
    <dbReference type="NCBI Taxonomy" id="1314801"/>
    <lineage>
        <taxon>Eukaryota</taxon>
        <taxon>Fungi</taxon>
        <taxon>Dikarya</taxon>
        <taxon>Ascomycota</taxon>
        <taxon>Pezizomycotina</taxon>
        <taxon>Dothideomycetes</taxon>
        <taxon>Pleosporomycetidae</taxon>
        <taxon>Pleosporales</taxon>
        <taxon>Pleomassariaceae</taxon>
        <taxon>Pleomassaria</taxon>
    </lineage>
</organism>
<feature type="signal peptide" evidence="2">
    <location>
        <begin position="1"/>
        <end position="18"/>
    </location>
</feature>
<dbReference type="PANTHER" id="PTHR30383">
    <property type="entry name" value="THIOESTERASE 1/PROTEASE 1/LYSOPHOSPHOLIPASE L1"/>
    <property type="match status" value="1"/>
</dbReference>
<dbReference type="EMBL" id="MU005766">
    <property type="protein sequence ID" value="KAF2711948.1"/>
    <property type="molecule type" value="Genomic_DNA"/>
</dbReference>
<keyword evidence="4" id="KW-1185">Reference proteome</keyword>
<reference evidence="3" key="1">
    <citation type="journal article" date="2020" name="Stud. Mycol.">
        <title>101 Dothideomycetes genomes: a test case for predicting lifestyles and emergence of pathogens.</title>
        <authorList>
            <person name="Haridas S."/>
            <person name="Albert R."/>
            <person name="Binder M."/>
            <person name="Bloem J."/>
            <person name="Labutti K."/>
            <person name="Salamov A."/>
            <person name="Andreopoulos B."/>
            <person name="Baker S."/>
            <person name="Barry K."/>
            <person name="Bills G."/>
            <person name="Bluhm B."/>
            <person name="Cannon C."/>
            <person name="Castanera R."/>
            <person name="Culley D."/>
            <person name="Daum C."/>
            <person name="Ezra D."/>
            <person name="Gonzalez J."/>
            <person name="Henrissat B."/>
            <person name="Kuo A."/>
            <person name="Liang C."/>
            <person name="Lipzen A."/>
            <person name="Lutzoni F."/>
            <person name="Magnuson J."/>
            <person name="Mondo S."/>
            <person name="Nolan M."/>
            <person name="Ohm R."/>
            <person name="Pangilinan J."/>
            <person name="Park H.-J."/>
            <person name="Ramirez L."/>
            <person name="Alfaro M."/>
            <person name="Sun H."/>
            <person name="Tritt A."/>
            <person name="Yoshinaga Y."/>
            <person name="Zwiers L.-H."/>
            <person name="Turgeon B."/>
            <person name="Goodwin S."/>
            <person name="Spatafora J."/>
            <person name="Crous P."/>
            <person name="Grigoriev I."/>
        </authorList>
    </citation>
    <scope>NUCLEOTIDE SEQUENCE</scope>
    <source>
        <strain evidence="3">CBS 279.74</strain>
    </source>
</reference>
<proteinExistence type="predicted"/>
<dbReference type="OrthoDB" id="3915838at2759"/>
<dbReference type="InterPro" id="IPR001087">
    <property type="entry name" value="GDSL"/>
</dbReference>
<dbReference type="InterPro" id="IPR036514">
    <property type="entry name" value="SGNH_hydro_sf"/>
</dbReference>
<dbReference type="InterPro" id="IPR051532">
    <property type="entry name" value="Ester_Hydrolysis_Enzymes"/>
</dbReference>
<dbReference type="GO" id="GO:0004622">
    <property type="term" value="F:phosphatidylcholine lysophospholipase activity"/>
    <property type="evidence" value="ECO:0007669"/>
    <property type="project" value="TreeGrafter"/>
</dbReference>
<dbReference type="AlphaFoldDB" id="A0A6G1KGJ0"/>
<feature type="region of interest" description="Disordered" evidence="1">
    <location>
        <begin position="264"/>
        <end position="286"/>
    </location>
</feature>
<feature type="chain" id="PRO_5026013950" evidence="2">
    <location>
        <begin position="19"/>
        <end position="286"/>
    </location>
</feature>
<evidence type="ECO:0000313" key="4">
    <source>
        <dbReference type="Proteomes" id="UP000799428"/>
    </source>
</evidence>
<dbReference type="Gene3D" id="3.40.50.1110">
    <property type="entry name" value="SGNH hydrolase"/>
    <property type="match status" value="1"/>
</dbReference>
<sequence>MRLSSLIAHCAMLSAATAIPLGTSSIDTSHSYSPPSGELVTRADKPILRIMPLGASITLGIGDTPKGNESGYRKPLRDEFRWRGYTVNMVGCKQTGVMKDRQHEGHPGALTTELIGFAKCQINLRPNVVLINAGTNDAKQARNRGGLPWVEASYDRMKDVIDYLYANSDGVTVILSTLLPQSDVAGNENVKIINEGYRRLVNDLKAQGCKIQLAEMNDGFINVSELVDGTHPKHETYPKMAAVWAHALTKALDKGEVRHVIQLPNPGPFPDDGPITNPALPKYPPA</sequence>
<keyword evidence="2" id="KW-0732">Signal</keyword>
<evidence type="ECO:0000256" key="2">
    <source>
        <dbReference type="SAM" id="SignalP"/>
    </source>
</evidence>
<dbReference type="Pfam" id="PF00657">
    <property type="entry name" value="Lipase_GDSL"/>
    <property type="match status" value="1"/>
</dbReference>
<dbReference type="Proteomes" id="UP000799428">
    <property type="component" value="Unassembled WGS sequence"/>
</dbReference>